<proteinExistence type="predicted"/>
<name>A0A494W649_9SPHN</name>
<organism evidence="1 2">
    <name type="scientific">Sphingobium amiense</name>
    <dbReference type="NCBI Taxonomy" id="135719"/>
    <lineage>
        <taxon>Bacteria</taxon>
        <taxon>Pseudomonadati</taxon>
        <taxon>Pseudomonadota</taxon>
        <taxon>Alphaproteobacteria</taxon>
        <taxon>Sphingomonadales</taxon>
        <taxon>Sphingomonadaceae</taxon>
        <taxon>Sphingobium</taxon>
    </lineage>
</organism>
<dbReference type="RefSeq" id="WP_066697591.1">
    <property type="nucleotide sequence ID" value="NZ_AP018664.1"/>
</dbReference>
<dbReference type="Proteomes" id="UP000279959">
    <property type="component" value="Chromosome"/>
</dbReference>
<evidence type="ECO:0000313" key="1">
    <source>
        <dbReference type="EMBL" id="BBD98027.1"/>
    </source>
</evidence>
<keyword evidence="2" id="KW-1185">Reference proteome</keyword>
<dbReference type="AlphaFoldDB" id="A0A494W649"/>
<accession>A0A494W649</accession>
<reference evidence="1 2" key="1">
    <citation type="submission" date="2018-05" db="EMBL/GenBank/DDBJ databases">
        <title>Complete Genome Sequence of the Nonylphenol-Degrading Bacterium Sphingobium amiense DSM 16289T.</title>
        <authorList>
            <person name="Ootsuka M."/>
            <person name="Nishizawa T."/>
            <person name="Ohta H."/>
        </authorList>
    </citation>
    <scope>NUCLEOTIDE SEQUENCE [LARGE SCALE GENOMIC DNA]</scope>
    <source>
        <strain evidence="1 2">DSM 16289</strain>
    </source>
</reference>
<evidence type="ECO:0000313" key="2">
    <source>
        <dbReference type="Proteomes" id="UP000279959"/>
    </source>
</evidence>
<sequence>MVLPWQARSNSAVSNDRLISPDRAGNAVADALRLFVGRGRRFSVDDVSDGTGIPVRTLRSYVATGEERRTPPSDTLLVLASFLGRDFTARLLSDIGQGTFDLDPEPGAPGYVIATLMKVASVFAELGMDQVFCNGDKGKLAPLADLAVSVLIPFTSKGR</sequence>
<dbReference type="EMBL" id="AP018664">
    <property type="protein sequence ID" value="BBD98027.1"/>
    <property type="molecule type" value="Genomic_DNA"/>
</dbReference>
<gene>
    <name evidence="1" type="ORF">SAMIE_1015280</name>
</gene>
<dbReference type="KEGG" id="sami:SAMIE_1015280"/>
<protein>
    <submittedName>
        <fullName evidence="1">Uncharacterized protein</fullName>
    </submittedName>
</protein>